<dbReference type="Proteomes" id="UP000218418">
    <property type="component" value="Chromosome"/>
</dbReference>
<evidence type="ECO:0000313" key="2">
    <source>
        <dbReference type="Proteomes" id="UP000218418"/>
    </source>
</evidence>
<keyword evidence="2" id="KW-1185">Reference proteome</keyword>
<accession>A0A1Z4LN52</accession>
<protein>
    <submittedName>
        <fullName evidence="1">Pentapeptide repeat protein</fullName>
    </submittedName>
</protein>
<name>A0A1Z4LN52_9CYAN</name>
<dbReference type="AlphaFoldDB" id="A0A1Z4LN52"/>
<organism evidence="1 2">
    <name type="scientific">Calothrix parasitica NIES-267</name>
    <dbReference type="NCBI Taxonomy" id="1973488"/>
    <lineage>
        <taxon>Bacteria</taxon>
        <taxon>Bacillati</taxon>
        <taxon>Cyanobacteriota</taxon>
        <taxon>Cyanophyceae</taxon>
        <taxon>Nostocales</taxon>
        <taxon>Calotrichaceae</taxon>
        <taxon>Calothrix</taxon>
    </lineage>
</organism>
<evidence type="ECO:0000313" key="1">
    <source>
        <dbReference type="EMBL" id="BAY82604.1"/>
    </source>
</evidence>
<dbReference type="SUPFAM" id="SSF52047">
    <property type="entry name" value="RNI-like"/>
    <property type="match status" value="1"/>
</dbReference>
<reference evidence="1 2" key="1">
    <citation type="submission" date="2017-06" db="EMBL/GenBank/DDBJ databases">
        <title>Genome sequencing of cyanobaciteial culture collection at National Institute for Environmental Studies (NIES).</title>
        <authorList>
            <person name="Hirose Y."/>
            <person name="Shimura Y."/>
            <person name="Fujisawa T."/>
            <person name="Nakamura Y."/>
            <person name="Kawachi M."/>
        </authorList>
    </citation>
    <scope>NUCLEOTIDE SEQUENCE [LARGE SCALE GENOMIC DNA]</scope>
    <source>
        <strain evidence="1 2">NIES-267</strain>
    </source>
</reference>
<gene>
    <name evidence="1" type="ORF">NIES267_20870</name>
</gene>
<sequence length="425" mass="48635">MTNNQNQPNKYDAVLGGNAPPPIHGAVLGGIEGVKKRLASSDIHVQISALNDALNYGDLGLDTLINTLKHESVRIRQYTYKLLQDKEETQVKQALKDYKFWTGFEKYYEFPTNHATTFANREVIEFEPKIGITETANTAYAIRVADWDFASKPILSTEKLEILQQNPLAHQIEALVIGFWYTKGLSLIDAFLNASENLTNLKALCIGDIHDREYYLTENINISYLLLAYPNLEVIKISFSNFISYTYNKNRLGLEINSIRHENLKALIIECEIIDFELIYEIYNLELPTLEYFELWSITNENGSTLSRLGIKELMQVFYKIFPKLKYLGIRNCKNNLEDLNHVPFGIVESSIIENLVELDLSMGSINDEGAEALLNCPSIKNLDTLDVSDNYLSDEMVERLKQLDIEVIADRQEPDYLDYELISF</sequence>
<dbReference type="Gene3D" id="3.80.10.10">
    <property type="entry name" value="Ribonuclease Inhibitor"/>
    <property type="match status" value="1"/>
</dbReference>
<dbReference type="EMBL" id="AP018227">
    <property type="protein sequence ID" value="BAY82604.1"/>
    <property type="molecule type" value="Genomic_DNA"/>
</dbReference>
<dbReference type="InterPro" id="IPR032675">
    <property type="entry name" value="LRR_dom_sf"/>
</dbReference>
<proteinExistence type="predicted"/>